<protein>
    <submittedName>
        <fullName evidence="7">Glycosyltransferase family 61 protein</fullName>
    </submittedName>
</protein>
<dbReference type="EMBL" id="DF237484">
    <property type="protein sequence ID" value="GAQ89554.1"/>
    <property type="molecule type" value="Genomic_DNA"/>
</dbReference>
<feature type="region of interest" description="Disordered" evidence="4">
    <location>
        <begin position="67"/>
        <end position="109"/>
    </location>
</feature>
<dbReference type="GO" id="GO:0016757">
    <property type="term" value="F:glycosyltransferase activity"/>
    <property type="evidence" value="ECO:0000318"/>
    <property type="project" value="GO_Central"/>
</dbReference>
<keyword evidence="2 7" id="KW-0808">Transferase</keyword>
<feature type="transmembrane region" description="Helical" evidence="5">
    <location>
        <begin position="34"/>
        <end position="52"/>
    </location>
</feature>
<dbReference type="InterPro" id="IPR049625">
    <property type="entry name" value="Glyco_transf_61_cat"/>
</dbReference>
<keyword evidence="5" id="KW-1133">Transmembrane helix</keyword>
<keyword evidence="8" id="KW-1185">Reference proteome</keyword>
<sequence>MTSSAWYGLLDHRYAQYRKLRAAKVGGMGTASRYAVVACACALICLLVWTAYAGRERLEMTGPQVQLGGNPLRAGSRKLVGEQSPEGARSEGEVGKEEKRAKKASNQKMLGEQQVPRLVQEEVQELSMAERQTHKEAFECDRHSPLTDVCTLQGDVRINVETGEIVLFARDPAILRGPLSVRPHPRKWDYNAMRDVTELRIRAMDAAASQEFPHWECTSHHRAPAAVFSAGGYCGGAFHDFNEVFLPLFQTVRQLARDVVLFVADLKGPWWWRGAPAADTLVGAMTKHRIRLLGQRNDTQGEAQGVQCFERVTIGLRHHLCMYDEFGGLETRSESLAGARLSDFGPFVAAGLRAEVPSPARVQVAEGSTPVVGIVQRRGTRVLANFEAMLASAEAAGYRAVALVLEELRPQEAVRALRQLDVLVAVHGAGLANLALLRPGAVVMQILPYGEWGKGRLVGREYRNLADLQGAKYLEWHVPLQDTSLVDAYPLTDPVLMDPDSVWREQHTVAAMRIYHQQNVSMPEDMFGAYLRHIKKDLVFKEKLRAESADMTM</sequence>
<keyword evidence="5" id="KW-0472">Membrane</keyword>
<dbReference type="InterPro" id="IPR007657">
    <property type="entry name" value="Glycosyltransferase_61"/>
</dbReference>
<dbReference type="GO" id="GO:0005794">
    <property type="term" value="C:Golgi apparatus"/>
    <property type="evidence" value="ECO:0007669"/>
    <property type="project" value="UniProtKB-ARBA"/>
</dbReference>
<evidence type="ECO:0000313" key="8">
    <source>
        <dbReference type="Proteomes" id="UP000054558"/>
    </source>
</evidence>
<keyword evidence="3" id="KW-0325">Glycoprotein</keyword>
<evidence type="ECO:0000256" key="5">
    <source>
        <dbReference type="SAM" id="Phobius"/>
    </source>
</evidence>
<evidence type="ECO:0000256" key="2">
    <source>
        <dbReference type="ARBA" id="ARBA00022679"/>
    </source>
</evidence>
<feature type="compositionally biased region" description="Basic and acidic residues" evidence="4">
    <location>
        <begin position="88"/>
        <end position="100"/>
    </location>
</feature>
<organism evidence="7 8">
    <name type="scientific">Klebsormidium nitens</name>
    <name type="common">Green alga</name>
    <name type="synonym">Ulothrix nitens</name>
    <dbReference type="NCBI Taxonomy" id="105231"/>
    <lineage>
        <taxon>Eukaryota</taxon>
        <taxon>Viridiplantae</taxon>
        <taxon>Streptophyta</taxon>
        <taxon>Klebsormidiophyceae</taxon>
        <taxon>Klebsormidiales</taxon>
        <taxon>Klebsormidiaceae</taxon>
        <taxon>Klebsormidium</taxon>
    </lineage>
</organism>
<evidence type="ECO:0000259" key="6">
    <source>
        <dbReference type="Pfam" id="PF04577"/>
    </source>
</evidence>
<keyword evidence="5" id="KW-0812">Transmembrane</keyword>
<evidence type="ECO:0000313" key="7">
    <source>
        <dbReference type="EMBL" id="GAQ89554.1"/>
    </source>
</evidence>
<name>A0A1Y1IF85_KLENI</name>
<proteinExistence type="predicted"/>
<reference evidence="7 8" key="1">
    <citation type="journal article" date="2014" name="Nat. Commun.">
        <title>Klebsormidium flaccidum genome reveals primary factors for plant terrestrial adaptation.</title>
        <authorList>
            <person name="Hori K."/>
            <person name="Maruyama F."/>
            <person name="Fujisawa T."/>
            <person name="Togashi T."/>
            <person name="Yamamoto N."/>
            <person name="Seo M."/>
            <person name="Sato S."/>
            <person name="Yamada T."/>
            <person name="Mori H."/>
            <person name="Tajima N."/>
            <person name="Moriyama T."/>
            <person name="Ikeuchi M."/>
            <person name="Watanabe M."/>
            <person name="Wada H."/>
            <person name="Kobayashi K."/>
            <person name="Saito M."/>
            <person name="Masuda T."/>
            <person name="Sasaki-Sekimoto Y."/>
            <person name="Mashiguchi K."/>
            <person name="Awai K."/>
            <person name="Shimojima M."/>
            <person name="Masuda S."/>
            <person name="Iwai M."/>
            <person name="Nobusawa T."/>
            <person name="Narise T."/>
            <person name="Kondo S."/>
            <person name="Saito H."/>
            <person name="Sato R."/>
            <person name="Murakawa M."/>
            <person name="Ihara Y."/>
            <person name="Oshima-Yamada Y."/>
            <person name="Ohtaka K."/>
            <person name="Satoh M."/>
            <person name="Sonobe K."/>
            <person name="Ishii M."/>
            <person name="Ohtani R."/>
            <person name="Kanamori-Sato M."/>
            <person name="Honoki R."/>
            <person name="Miyazaki D."/>
            <person name="Mochizuki H."/>
            <person name="Umetsu J."/>
            <person name="Higashi K."/>
            <person name="Shibata D."/>
            <person name="Kamiya Y."/>
            <person name="Sato N."/>
            <person name="Nakamura Y."/>
            <person name="Tabata S."/>
            <person name="Ida S."/>
            <person name="Kurokawa K."/>
            <person name="Ohta H."/>
        </authorList>
    </citation>
    <scope>NUCLEOTIDE SEQUENCE [LARGE SCALE GENOMIC DNA]</scope>
    <source>
        <strain evidence="7 8">NIES-2285</strain>
    </source>
</reference>
<feature type="domain" description="Glycosyltransferase 61 catalytic" evidence="6">
    <location>
        <begin position="369"/>
        <end position="444"/>
    </location>
</feature>
<dbReference type="PANTHER" id="PTHR20961:SF124">
    <property type="entry name" value="GLYCOSYLTRANSFERASE"/>
    <property type="match status" value="1"/>
</dbReference>
<accession>A0A1Y1IF85</accession>
<evidence type="ECO:0000256" key="3">
    <source>
        <dbReference type="ARBA" id="ARBA00023180"/>
    </source>
</evidence>
<dbReference type="OMA" id="MYYYQDY"/>
<gene>
    <name evidence="7" type="ORF">KFL_005350090</name>
</gene>
<dbReference type="AlphaFoldDB" id="A0A1Y1IF85"/>
<dbReference type="GO" id="GO:0016763">
    <property type="term" value="F:pentosyltransferase activity"/>
    <property type="evidence" value="ECO:0007669"/>
    <property type="project" value="UniProtKB-ARBA"/>
</dbReference>
<dbReference type="OrthoDB" id="529273at2759"/>
<dbReference type="PANTHER" id="PTHR20961">
    <property type="entry name" value="GLYCOSYLTRANSFERASE"/>
    <property type="match status" value="1"/>
</dbReference>
<evidence type="ECO:0000256" key="4">
    <source>
        <dbReference type="SAM" id="MobiDB-lite"/>
    </source>
</evidence>
<evidence type="ECO:0000256" key="1">
    <source>
        <dbReference type="ARBA" id="ARBA00022676"/>
    </source>
</evidence>
<dbReference type="Pfam" id="PF04577">
    <property type="entry name" value="Glyco_transf_61"/>
    <property type="match status" value="1"/>
</dbReference>
<keyword evidence="1" id="KW-0328">Glycosyltransferase</keyword>
<dbReference type="Proteomes" id="UP000054558">
    <property type="component" value="Unassembled WGS sequence"/>
</dbReference>